<dbReference type="Proteomes" id="UP000283509">
    <property type="component" value="Unassembled WGS sequence"/>
</dbReference>
<protein>
    <recommendedName>
        <fullName evidence="3">Aladin</fullName>
    </recommendedName>
</protein>
<comment type="caution">
    <text evidence="1">The sequence shown here is derived from an EMBL/GenBank/DDBJ whole genome shotgun (WGS) entry which is preliminary data.</text>
</comment>
<gene>
    <name evidence="1" type="ORF">C7M84_001664</name>
</gene>
<evidence type="ECO:0000313" key="1">
    <source>
        <dbReference type="EMBL" id="ROT79606.1"/>
    </source>
</evidence>
<dbReference type="AlphaFoldDB" id="A0A3R7ML28"/>
<sequence>MVEVSVGGPVKQLAWDPRSERLAVVFRDTECVALFHTHTHPSLHLAPGGFIRGEPGHIPVSISFQHNLNTGAVLSVVWSSGQVQHIPMRFASREPLNTTIIAGNLNSSIRASALNSSLAMNNSVSFVGSPITSPLTGRLFSSPDKNL</sequence>
<dbReference type="EMBL" id="QCYY01001219">
    <property type="protein sequence ID" value="ROT79606.1"/>
    <property type="molecule type" value="Genomic_DNA"/>
</dbReference>
<evidence type="ECO:0008006" key="3">
    <source>
        <dbReference type="Google" id="ProtNLM"/>
    </source>
</evidence>
<reference evidence="1 2" key="2">
    <citation type="submission" date="2019-01" db="EMBL/GenBank/DDBJ databases">
        <title>The decoding of complex shrimp genome reveals the adaptation for benthos swimmer, frequently molting mechanism and breeding impact on genome.</title>
        <authorList>
            <person name="Sun Y."/>
            <person name="Gao Y."/>
            <person name="Yu Y."/>
        </authorList>
    </citation>
    <scope>NUCLEOTIDE SEQUENCE [LARGE SCALE GENOMIC DNA]</scope>
    <source>
        <tissue evidence="1">Muscle</tissue>
    </source>
</reference>
<dbReference type="GO" id="GO:0006913">
    <property type="term" value="P:nucleocytoplasmic transport"/>
    <property type="evidence" value="ECO:0007669"/>
    <property type="project" value="TreeGrafter"/>
</dbReference>
<evidence type="ECO:0000313" key="2">
    <source>
        <dbReference type="Proteomes" id="UP000283509"/>
    </source>
</evidence>
<dbReference type="OrthoDB" id="411991at2759"/>
<proteinExistence type="predicted"/>
<dbReference type="InterPro" id="IPR045139">
    <property type="entry name" value="Aladin"/>
</dbReference>
<reference evidence="1 2" key="1">
    <citation type="submission" date="2018-04" db="EMBL/GenBank/DDBJ databases">
        <authorList>
            <person name="Zhang X."/>
            <person name="Yuan J."/>
            <person name="Li F."/>
            <person name="Xiang J."/>
        </authorList>
    </citation>
    <scope>NUCLEOTIDE SEQUENCE [LARGE SCALE GENOMIC DNA]</scope>
    <source>
        <tissue evidence="1">Muscle</tissue>
    </source>
</reference>
<dbReference type="PANTHER" id="PTHR14494:SF0">
    <property type="entry name" value="ALADIN"/>
    <property type="match status" value="1"/>
</dbReference>
<dbReference type="STRING" id="6689.A0A3R7ML28"/>
<name>A0A3R7ML28_PENVA</name>
<organism evidence="1 2">
    <name type="scientific">Penaeus vannamei</name>
    <name type="common">Whiteleg shrimp</name>
    <name type="synonym">Litopenaeus vannamei</name>
    <dbReference type="NCBI Taxonomy" id="6689"/>
    <lineage>
        <taxon>Eukaryota</taxon>
        <taxon>Metazoa</taxon>
        <taxon>Ecdysozoa</taxon>
        <taxon>Arthropoda</taxon>
        <taxon>Crustacea</taxon>
        <taxon>Multicrustacea</taxon>
        <taxon>Malacostraca</taxon>
        <taxon>Eumalacostraca</taxon>
        <taxon>Eucarida</taxon>
        <taxon>Decapoda</taxon>
        <taxon>Dendrobranchiata</taxon>
        <taxon>Penaeoidea</taxon>
        <taxon>Penaeidae</taxon>
        <taxon>Penaeus</taxon>
    </lineage>
</organism>
<dbReference type="PANTHER" id="PTHR14494">
    <property type="entry name" value="ALADIN/ADRACALIN/AAAS"/>
    <property type="match status" value="1"/>
</dbReference>
<dbReference type="GO" id="GO:0005643">
    <property type="term" value="C:nuclear pore"/>
    <property type="evidence" value="ECO:0007669"/>
    <property type="project" value="TreeGrafter"/>
</dbReference>
<keyword evidence="2" id="KW-1185">Reference proteome</keyword>
<accession>A0A3R7ML28</accession>